<dbReference type="SUPFAM" id="SSF51905">
    <property type="entry name" value="FAD/NAD(P)-binding domain"/>
    <property type="match status" value="1"/>
</dbReference>
<dbReference type="EMBL" id="NEVL01000004">
    <property type="protein sequence ID" value="OZI32700.1"/>
    <property type="molecule type" value="Genomic_DNA"/>
</dbReference>
<dbReference type="RefSeq" id="WP_094827699.1">
    <property type="nucleotide sequence ID" value="NZ_NEVL01000004.1"/>
</dbReference>
<evidence type="ECO:0000313" key="2">
    <source>
        <dbReference type="Proteomes" id="UP000217005"/>
    </source>
</evidence>
<dbReference type="Pfam" id="PF13450">
    <property type="entry name" value="NAD_binding_8"/>
    <property type="match status" value="1"/>
</dbReference>
<dbReference type="GO" id="GO:0016491">
    <property type="term" value="F:oxidoreductase activity"/>
    <property type="evidence" value="ECO:0007669"/>
    <property type="project" value="TreeGrafter"/>
</dbReference>
<name>A0A261S7E4_9BORD</name>
<proteinExistence type="predicted"/>
<gene>
    <name evidence="1" type="ORF">CEG14_17490</name>
</gene>
<dbReference type="Gene3D" id="3.50.50.60">
    <property type="entry name" value="FAD/NAD(P)-binding domain"/>
    <property type="match status" value="1"/>
</dbReference>
<sequence>MDRRRLLLGAAGAATVALGGAIGWHRRRIVQPAAQLRYPGMEAGHALRDGAALPPAAGTHRTGIAILGAGVAGLSCAWKLAREGRHDFVVVSGPEFGGNADAGLYGGLAYPRGAHYLPLPSRESGHVREMLADFGLIQRGADSAEPYYDERVLVHSPQERLLRNGRWEEALLPLHDVPPEDLRQHQRFEALVDRLRTQRGSDGRRLFAVPLTLSSADPEWRALDALTFSAWLDREGYRAPTLRWYLDYCCRDDYGAGTDTVSAWAGLHYFASRDGHAANAAGGAVLTWPGGLAPLVSMMCDAISAALGHRDWLLDGLAARAEVGDRGARVHCVDGARGYAIEAARLVSAMPLAVAARVLPPLRRWGYDVRDHASPHAAWLVSSFMMQSYPVEQPGEPLAWDNVVYEGQALGYVVSTHQLLRVAPSPRTVFTAYQALSKMSPGVARQWLLAADAETLREAASADLIAAYGEAFWRHADALEITARGHAMATPAPGYLSNPGLAALREADGVVQFAHADLSGYSVFEEAAWWGVRAAHRLLDAPAG</sequence>
<evidence type="ECO:0000313" key="1">
    <source>
        <dbReference type="EMBL" id="OZI32700.1"/>
    </source>
</evidence>
<dbReference type="OrthoDB" id="127573at2"/>
<dbReference type="InterPro" id="IPR036188">
    <property type="entry name" value="FAD/NAD-bd_sf"/>
</dbReference>
<organism evidence="1 2">
    <name type="scientific">Bordetella genomosp. 1</name>
    <dbReference type="NCBI Taxonomy" id="1395607"/>
    <lineage>
        <taxon>Bacteria</taxon>
        <taxon>Pseudomonadati</taxon>
        <taxon>Pseudomonadota</taxon>
        <taxon>Betaproteobacteria</taxon>
        <taxon>Burkholderiales</taxon>
        <taxon>Alcaligenaceae</taxon>
        <taxon>Bordetella</taxon>
    </lineage>
</organism>
<protein>
    <submittedName>
        <fullName evidence="1">Amine oxidase</fullName>
    </submittedName>
</protein>
<accession>A0A261S7E4</accession>
<dbReference type="Proteomes" id="UP000217005">
    <property type="component" value="Unassembled WGS sequence"/>
</dbReference>
<dbReference type="InterPro" id="IPR050464">
    <property type="entry name" value="Zeta_carotene_desat/Oxidored"/>
</dbReference>
<reference evidence="1 2" key="1">
    <citation type="submission" date="2017-05" db="EMBL/GenBank/DDBJ databases">
        <title>Complete and WGS of Bordetella genogroups.</title>
        <authorList>
            <person name="Spilker T."/>
            <person name="LiPuma J."/>
        </authorList>
    </citation>
    <scope>NUCLEOTIDE SEQUENCE [LARGE SCALE GENOMIC DNA]</scope>
    <source>
        <strain evidence="1 2">AU17610</strain>
    </source>
</reference>
<dbReference type="AlphaFoldDB" id="A0A261S7E4"/>
<comment type="caution">
    <text evidence="1">The sequence shown here is derived from an EMBL/GenBank/DDBJ whole genome shotgun (WGS) entry which is preliminary data.</text>
</comment>
<dbReference type="PANTHER" id="PTHR42923">
    <property type="entry name" value="PROTOPORPHYRINOGEN OXIDASE"/>
    <property type="match status" value="1"/>
</dbReference>